<name>A0ABW0DCW4_STRFI</name>
<comment type="caution">
    <text evidence="1">The sequence shown here is derived from an EMBL/GenBank/DDBJ whole genome shotgun (WGS) entry which is preliminary data.</text>
</comment>
<organism evidence="1 2">
    <name type="scientific">Streptomyces fimbriatus</name>
    <dbReference type="NCBI Taxonomy" id="68197"/>
    <lineage>
        <taxon>Bacteria</taxon>
        <taxon>Bacillati</taxon>
        <taxon>Actinomycetota</taxon>
        <taxon>Actinomycetes</taxon>
        <taxon>Kitasatosporales</taxon>
        <taxon>Streptomycetaceae</taxon>
        <taxon>Streptomyces</taxon>
    </lineage>
</organism>
<dbReference type="InterPro" id="IPR036291">
    <property type="entry name" value="NAD(P)-bd_dom_sf"/>
</dbReference>
<proteinExistence type="predicted"/>
<protein>
    <recommendedName>
        <fullName evidence="3">dTDP-glucose 4,6-dehydratase</fullName>
    </recommendedName>
</protein>
<evidence type="ECO:0000313" key="2">
    <source>
        <dbReference type="Proteomes" id="UP001596156"/>
    </source>
</evidence>
<reference evidence="2" key="1">
    <citation type="journal article" date="2019" name="Int. J. Syst. Evol. Microbiol.">
        <title>The Global Catalogue of Microorganisms (GCM) 10K type strain sequencing project: providing services to taxonomists for standard genome sequencing and annotation.</title>
        <authorList>
            <consortium name="The Broad Institute Genomics Platform"/>
            <consortium name="The Broad Institute Genome Sequencing Center for Infectious Disease"/>
            <person name="Wu L."/>
            <person name="Ma J."/>
        </authorList>
    </citation>
    <scope>NUCLEOTIDE SEQUENCE [LARGE SCALE GENOMIC DNA]</scope>
    <source>
        <strain evidence="2">CCM 8479</strain>
    </source>
</reference>
<keyword evidence="2" id="KW-1185">Reference proteome</keyword>
<dbReference type="Proteomes" id="UP001596156">
    <property type="component" value="Unassembled WGS sequence"/>
</dbReference>
<evidence type="ECO:0000313" key="1">
    <source>
        <dbReference type="EMBL" id="MFC5228305.1"/>
    </source>
</evidence>
<dbReference type="Gene3D" id="3.40.50.720">
    <property type="entry name" value="NAD(P)-binding Rossmann-like Domain"/>
    <property type="match status" value="1"/>
</dbReference>
<evidence type="ECO:0008006" key="3">
    <source>
        <dbReference type="Google" id="ProtNLM"/>
    </source>
</evidence>
<sequence>MATRLLVTGGAGWDKVEHVPDRKGHERRYSVDAGRIRRELGHVPATGLSTGLEATVAWYRDNRAWWEPLRADRVPQNA</sequence>
<dbReference type="EMBL" id="JBHSKL010000039">
    <property type="protein sequence ID" value="MFC5228305.1"/>
    <property type="molecule type" value="Genomic_DNA"/>
</dbReference>
<accession>A0ABW0DCW4</accession>
<dbReference type="RefSeq" id="WP_381573489.1">
    <property type="nucleotide sequence ID" value="NZ_BAAASS010000002.1"/>
</dbReference>
<dbReference type="Gene3D" id="3.90.25.10">
    <property type="entry name" value="UDP-galactose 4-epimerase, domain 1"/>
    <property type="match status" value="1"/>
</dbReference>
<gene>
    <name evidence="1" type="ORF">ACFPN6_27790</name>
</gene>
<dbReference type="SUPFAM" id="SSF51735">
    <property type="entry name" value="NAD(P)-binding Rossmann-fold domains"/>
    <property type="match status" value="1"/>
</dbReference>